<dbReference type="EMBL" id="CAEZWE010000096">
    <property type="protein sequence ID" value="CAB4664646.1"/>
    <property type="molecule type" value="Genomic_DNA"/>
</dbReference>
<gene>
    <name evidence="1" type="ORF">UFOPK2169_01640</name>
</gene>
<accession>A0A6J6LSA2</accession>
<reference evidence="1" key="1">
    <citation type="submission" date="2020-05" db="EMBL/GenBank/DDBJ databases">
        <authorList>
            <person name="Chiriac C."/>
            <person name="Salcher M."/>
            <person name="Ghai R."/>
            <person name="Kavagutti S V."/>
        </authorList>
    </citation>
    <scope>NUCLEOTIDE SEQUENCE</scope>
</reference>
<organism evidence="1">
    <name type="scientific">freshwater metagenome</name>
    <dbReference type="NCBI Taxonomy" id="449393"/>
    <lineage>
        <taxon>unclassified sequences</taxon>
        <taxon>metagenomes</taxon>
        <taxon>ecological metagenomes</taxon>
    </lineage>
</organism>
<evidence type="ECO:0000313" key="1">
    <source>
        <dbReference type="EMBL" id="CAB4664646.1"/>
    </source>
</evidence>
<proteinExistence type="predicted"/>
<dbReference type="AlphaFoldDB" id="A0A6J6LSA2"/>
<protein>
    <submittedName>
        <fullName evidence="1">Unannotated protein</fullName>
    </submittedName>
</protein>
<sequence length="43" mass="4589">MNPDLLQYDEVWAAAGTWNDNFGAAPADIVRVAGGVVTDLKRA</sequence>
<name>A0A6J6LSA2_9ZZZZ</name>